<dbReference type="Proteomes" id="UP000650833">
    <property type="component" value="Unassembled WGS sequence"/>
</dbReference>
<name>A0A8H7R6Z7_9FUNG</name>
<sequence length="245" mass="28609">MSNNKKSNDDFTNRVNKLLSKDNNTSSSRKETDEELANRFTSVFSAQPIVSQQSYHIPDNAYNDDIDREIEKMLQDSDEEEDAIDDYIYGVLDDKKDMIQEKMDGFQKAFLGNDYYVGTDERDELIKKLQQENTLDAKYEQFTKQRDADLEKRYLELKKDAPFFSNIKYEDNKPKGSIPKPLANTDLHDEIDDWCCICNDDATIECLGCEDDNKYCKECFFHTHRSESADYEATKHKSRSYHGKT</sequence>
<evidence type="ECO:0000313" key="3">
    <source>
        <dbReference type="Proteomes" id="UP000650833"/>
    </source>
</evidence>
<dbReference type="PANTHER" id="PTHR46603">
    <property type="entry name" value="ABSCISSION/NOCUT CHECKPOINT REGULATOR"/>
    <property type="match status" value="1"/>
</dbReference>
<dbReference type="SUPFAM" id="SSF57845">
    <property type="entry name" value="B-box zinc-binding domain"/>
    <property type="match status" value="1"/>
</dbReference>
<reference evidence="2" key="1">
    <citation type="submission" date="2020-12" db="EMBL/GenBank/DDBJ databases">
        <title>Metabolic potential, ecology and presence of endohyphal bacteria is reflected in genomic diversity of Mucoromycotina.</title>
        <authorList>
            <person name="Muszewska A."/>
            <person name="Okrasinska A."/>
            <person name="Steczkiewicz K."/>
            <person name="Drgas O."/>
            <person name="Orlowska M."/>
            <person name="Perlinska-Lenart U."/>
            <person name="Aleksandrzak-Piekarczyk T."/>
            <person name="Szatraj K."/>
            <person name="Zielenkiewicz U."/>
            <person name="Pilsyk S."/>
            <person name="Malc E."/>
            <person name="Mieczkowski P."/>
            <person name="Kruszewska J.S."/>
            <person name="Biernat P."/>
            <person name="Pawlowska J."/>
        </authorList>
    </citation>
    <scope>NUCLEOTIDE SEQUENCE</scope>
    <source>
        <strain evidence="2">CBS 226.32</strain>
    </source>
</reference>
<feature type="region of interest" description="Disordered" evidence="1">
    <location>
        <begin position="1"/>
        <end position="35"/>
    </location>
</feature>
<dbReference type="EMBL" id="JAEPRC010000176">
    <property type="protein sequence ID" value="KAG2205338.1"/>
    <property type="molecule type" value="Genomic_DNA"/>
</dbReference>
<dbReference type="AlphaFoldDB" id="A0A8H7R6Z7"/>
<feature type="compositionally biased region" description="Basic and acidic residues" evidence="1">
    <location>
        <begin position="1"/>
        <end position="12"/>
    </location>
</feature>
<evidence type="ECO:0000313" key="2">
    <source>
        <dbReference type="EMBL" id="KAG2205338.1"/>
    </source>
</evidence>
<dbReference type="PANTHER" id="PTHR46603:SF1">
    <property type="entry name" value="ABSCISSION_NOCUT CHECKPOINT REGULATOR"/>
    <property type="match status" value="1"/>
</dbReference>
<accession>A0A8H7R6Z7</accession>
<proteinExistence type="predicted"/>
<comment type="caution">
    <text evidence="2">The sequence shown here is derived from an EMBL/GenBank/DDBJ whole genome shotgun (WGS) entry which is preliminary data.</text>
</comment>
<keyword evidence="3" id="KW-1185">Reference proteome</keyword>
<organism evidence="2 3">
    <name type="scientific">Mucor plumbeus</name>
    <dbReference type="NCBI Taxonomy" id="97098"/>
    <lineage>
        <taxon>Eukaryota</taxon>
        <taxon>Fungi</taxon>
        <taxon>Fungi incertae sedis</taxon>
        <taxon>Mucoromycota</taxon>
        <taxon>Mucoromycotina</taxon>
        <taxon>Mucoromycetes</taxon>
        <taxon>Mucorales</taxon>
        <taxon>Mucorineae</taxon>
        <taxon>Mucoraceae</taxon>
        <taxon>Mucor</taxon>
    </lineage>
</organism>
<protein>
    <submittedName>
        <fullName evidence="2">Uncharacterized protein</fullName>
    </submittedName>
</protein>
<dbReference type="Pfam" id="PF22586">
    <property type="entry name" value="ANCHR-like_BBOX"/>
    <property type="match status" value="1"/>
</dbReference>
<evidence type="ECO:0000256" key="1">
    <source>
        <dbReference type="SAM" id="MobiDB-lite"/>
    </source>
</evidence>
<gene>
    <name evidence="2" type="ORF">INT46_008605</name>
</gene>
<dbReference type="OrthoDB" id="5407799at2759"/>